<dbReference type="AlphaFoldDB" id="K2FUX2"/>
<evidence type="ECO:0000313" key="1">
    <source>
        <dbReference type="EMBL" id="EKE26733.1"/>
    </source>
</evidence>
<sequence length="695" mass="81419">MNLELQNENICEIKENLMKIEPEFSLPPNYDLLNLESFINSIEKLLVSIIPDHLLSFEDLNNSDFKNFFLKLNQLLPLIKHSELKDFPFCFSFCILCFSDSTQGISRFIPDMLNKWLIPGKPVTIHGQRALSFKLKKFPYKNYYLSEYFVNIPTEKELNLVKRNLPGFINEMRLIILSVQHAKQIFSVSKQSSGQKSLMVQENIYSMLNRSANQNSAFDKMETFLYKLSEEKKLNEIHENLAFLMYKRPHAFDRDIFNSLHNASLIFKSDFTQLRSPGYVSKIIAIQFFFKKSIKQITASLTSKKRIINLKILKTNLSDSAKSILGIIIVMNILRENEYFEKSYILESIAQIIKDFQYVNNSYIVDHRDDKLLSFYLEIEKNNFSTQEINELKTNLGEEFKEKISNLLNPIFLPRNEEEILRNIILLSKQLIYVKDIPQVMISYEKQTSKEISFSIILLRLITNNTPPLKDLLANSQSLLKFHLDECKITGHLKKKYSKEANIFRISLNKSPYLRRDYSLDLRKARLTVSQELIKIIGEFRDFNGGMITKQCEALEFVKNMLPDLKNNHEFLLESFFYSIRPGIMQTILDAKIIKIFFLMFINIMKRDFEQKNHIIISHLSEKHFLIMIKTNLSKMKEDIIIGVNKLKFKSFELISSSLNSNEEKTLGYILLPNEEDKKSLLLQTIESIIKDNSW</sequence>
<proteinExistence type="predicted"/>
<name>K2FUX2_9BACT</name>
<organism evidence="1">
    <name type="scientific">uncultured bacterium</name>
    <name type="common">gcode 4</name>
    <dbReference type="NCBI Taxonomy" id="1234023"/>
    <lineage>
        <taxon>Bacteria</taxon>
        <taxon>environmental samples</taxon>
    </lineage>
</organism>
<comment type="caution">
    <text evidence="1">The sequence shown here is derived from an EMBL/GenBank/DDBJ whole genome shotgun (WGS) entry which is preliminary data.</text>
</comment>
<gene>
    <name evidence="1" type="ORF">ACD_4C00175G0002</name>
</gene>
<dbReference type="EMBL" id="AMFJ01000691">
    <property type="protein sequence ID" value="EKE26733.1"/>
    <property type="molecule type" value="Genomic_DNA"/>
</dbReference>
<reference evidence="1" key="1">
    <citation type="journal article" date="2012" name="Science">
        <title>Fermentation, hydrogen, and sulfur metabolism in multiple uncultivated bacterial phyla.</title>
        <authorList>
            <person name="Wrighton K.C."/>
            <person name="Thomas B.C."/>
            <person name="Sharon I."/>
            <person name="Miller C.S."/>
            <person name="Castelle C.J."/>
            <person name="VerBerkmoes N.C."/>
            <person name="Wilkins M.J."/>
            <person name="Hettich R.L."/>
            <person name="Lipton M.S."/>
            <person name="Williams K.H."/>
            <person name="Long P.E."/>
            <person name="Banfield J.F."/>
        </authorList>
    </citation>
    <scope>NUCLEOTIDE SEQUENCE [LARGE SCALE GENOMIC DNA]</scope>
</reference>
<protein>
    <submittedName>
        <fullName evidence="1">Uncharacterized protein</fullName>
    </submittedName>
</protein>
<accession>K2FUX2</accession>